<dbReference type="Proteomes" id="UP000195402">
    <property type="component" value="Unassembled WGS sequence"/>
</dbReference>
<reference evidence="2 3" key="1">
    <citation type="journal article" date="2017" name="Mol. Plant">
        <title>The Genome of Medicinal Plant Macleaya cordata Provides New Insights into Benzylisoquinoline Alkaloids Metabolism.</title>
        <authorList>
            <person name="Liu X."/>
            <person name="Liu Y."/>
            <person name="Huang P."/>
            <person name="Ma Y."/>
            <person name="Qing Z."/>
            <person name="Tang Q."/>
            <person name="Cao H."/>
            <person name="Cheng P."/>
            <person name="Zheng Y."/>
            <person name="Yuan Z."/>
            <person name="Zhou Y."/>
            <person name="Liu J."/>
            <person name="Tang Z."/>
            <person name="Zhuo Y."/>
            <person name="Zhang Y."/>
            <person name="Yu L."/>
            <person name="Huang J."/>
            <person name="Yang P."/>
            <person name="Peng Q."/>
            <person name="Zhang J."/>
            <person name="Jiang W."/>
            <person name="Zhang Z."/>
            <person name="Lin K."/>
            <person name="Ro D.K."/>
            <person name="Chen X."/>
            <person name="Xiong X."/>
            <person name="Shang Y."/>
            <person name="Huang S."/>
            <person name="Zeng J."/>
        </authorList>
    </citation>
    <scope>NUCLEOTIDE SEQUENCE [LARGE SCALE GENOMIC DNA]</scope>
    <source>
        <strain evidence="3">cv. BLH2017</strain>
        <tissue evidence="2">Root</tissue>
    </source>
</reference>
<feature type="chain" id="PRO_5012103190" evidence="1">
    <location>
        <begin position="28"/>
        <end position="100"/>
    </location>
</feature>
<organism evidence="2 3">
    <name type="scientific">Macleaya cordata</name>
    <name type="common">Five-seeded plume-poppy</name>
    <name type="synonym">Bocconia cordata</name>
    <dbReference type="NCBI Taxonomy" id="56857"/>
    <lineage>
        <taxon>Eukaryota</taxon>
        <taxon>Viridiplantae</taxon>
        <taxon>Streptophyta</taxon>
        <taxon>Embryophyta</taxon>
        <taxon>Tracheophyta</taxon>
        <taxon>Spermatophyta</taxon>
        <taxon>Magnoliopsida</taxon>
        <taxon>Ranunculales</taxon>
        <taxon>Papaveraceae</taxon>
        <taxon>Papaveroideae</taxon>
        <taxon>Macleaya</taxon>
    </lineage>
</organism>
<protein>
    <submittedName>
        <fullName evidence="2">Uncharacterized protein</fullName>
    </submittedName>
</protein>
<proteinExistence type="predicted"/>
<evidence type="ECO:0000256" key="1">
    <source>
        <dbReference type="SAM" id="SignalP"/>
    </source>
</evidence>
<dbReference type="AlphaFoldDB" id="A0A200RAL5"/>
<evidence type="ECO:0000313" key="2">
    <source>
        <dbReference type="EMBL" id="OVA19754.1"/>
    </source>
</evidence>
<dbReference type="EMBL" id="MVGT01000180">
    <property type="protein sequence ID" value="OVA19754.1"/>
    <property type="molecule type" value="Genomic_DNA"/>
</dbReference>
<gene>
    <name evidence="2" type="ORF">BVC80_9059g80</name>
</gene>
<sequence length="100" mass="10664">MKFISQLIPFLLVILVMTLETSMIVTSTPEDEGSSSGGAAAAMPALLIRLSTRTASCKRHLNCCGDPKLIMAKTSTPAEVEGSQLRSSSHTLWISLSAVR</sequence>
<name>A0A200RAL5_MACCD</name>
<dbReference type="InParanoid" id="A0A200RAL5"/>
<evidence type="ECO:0000313" key="3">
    <source>
        <dbReference type="Proteomes" id="UP000195402"/>
    </source>
</evidence>
<comment type="caution">
    <text evidence="2">The sequence shown here is derived from an EMBL/GenBank/DDBJ whole genome shotgun (WGS) entry which is preliminary data.</text>
</comment>
<feature type="signal peptide" evidence="1">
    <location>
        <begin position="1"/>
        <end position="27"/>
    </location>
</feature>
<accession>A0A200RAL5</accession>
<keyword evidence="1" id="KW-0732">Signal</keyword>
<keyword evidence="3" id="KW-1185">Reference proteome</keyword>